<evidence type="ECO:0000256" key="4">
    <source>
        <dbReference type="ARBA" id="ARBA00022692"/>
    </source>
</evidence>
<keyword evidence="5 7" id="KW-1133">Transmembrane helix</keyword>
<dbReference type="EMBL" id="JAAIVB010000037">
    <property type="protein sequence ID" value="NEX61704.1"/>
    <property type="molecule type" value="Genomic_DNA"/>
</dbReference>
<dbReference type="InterPro" id="IPR025966">
    <property type="entry name" value="OppC_N"/>
</dbReference>
<dbReference type="RefSeq" id="WP_163963162.1">
    <property type="nucleotide sequence ID" value="NZ_JAAIVB010000037.1"/>
</dbReference>
<feature type="transmembrane region" description="Helical" evidence="7">
    <location>
        <begin position="188"/>
        <end position="216"/>
    </location>
</feature>
<keyword evidence="3" id="KW-1003">Cell membrane</keyword>
<evidence type="ECO:0000256" key="5">
    <source>
        <dbReference type="ARBA" id="ARBA00022989"/>
    </source>
</evidence>
<proteinExistence type="inferred from homology"/>
<feature type="transmembrane region" description="Helical" evidence="7">
    <location>
        <begin position="250"/>
        <end position="267"/>
    </location>
</feature>
<dbReference type="InterPro" id="IPR050366">
    <property type="entry name" value="BP-dependent_transpt_permease"/>
</dbReference>
<evidence type="ECO:0000259" key="8">
    <source>
        <dbReference type="PROSITE" id="PS50928"/>
    </source>
</evidence>
<reference evidence="9 10" key="1">
    <citation type="submission" date="2020-02" db="EMBL/GenBank/DDBJ databases">
        <authorList>
            <person name="Kim M.K."/>
        </authorList>
    </citation>
    <scope>NUCLEOTIDE SEQUENCE [LARGE SCALE GENOMIC DNA]</scope>
    <source>
        <strain evidence="9 10">17J57-3</strain>
    </source>
</reference>
<dbReference type="SUPFAM" id="SSF161098">
    <property type="entry name" value="MetI-like"/>
    <property type="match status" value="1"/>
</dbReference>
<dbReference type="PANTHER" id="PTHR43386:SF1">
    <property type="entry name" value="D,D-DIPEPTIDE TRANSPORT SYSTEM PERMEASE PROTEIN DDPC-RELATED"/>
    <property type="match status" value="1"/>
</dbReference>
<evidence type="ECO:0000256" key="2">
    <source>
        <dbReference type="ARBA" id="ARBA00022448"/>
    </source>
</evidence>
<dbReference type="Pfam" id="PF00528">
    <property type="entry name" value="BPD_transp_1"/>
    <property type="match status" value="1"/>
</dbReference>
<dbReference type="InterPro" id="IPR000515">
    <property type="entry name" value="MetI-like"/>
</dbReference>
<dbReference type="Gene3D" id="1.10.3720.10">
    <property type="entry name" value="MetI-like"/>
    <property type="match status" value="1"/>
</dbReference>
<feature type="transmembrane region" description="Helical" evidence="7">
    <location>
        <begin position="222"/>
        <end position="243"/>
    </location>
</feature>
<dbReference type="GO" id="GO:0055085">
    <property type="term" value="P:transmembrane transport"/>
    <property type="evidence" value="ECO:0007669"/>
    <property type="project" value="InterPro"/>
</dbReference>
<evidence type="ECO:0000313" key="9">
    <source>
        <dbReference type="EMBL" id="NEX61704.1"/>
    </source>
</evidence>
<feature type="transmembrane region" description="Helical" evidence="7">
    <location>
        <begin position="298"/>
        <end position="318"/>
    </location>
</feature>
<accession>A0A6B3SLJ0</accession>
<dbReference type="InterPro" id="IPR035906">
    <property type="entry name" value="MetI-like_sf"/>
</dbReference>
<evidence type="ECO:0000256" key="3">
    <source>
        <dbReference type="ARBA" id="ARBA00022475"/>
    </source>
</evidence>
<protein>
    <submittedName>
        <fullName evidence="9">ABC transporter permease</fullName>
    </submittedName>
</protein>
<dbReference type="PANTHER" id="PTHR43386">
    <property type="entry name" value="OLIGOPEPTIDE TRANSPORT SYSTEM PERMEASE PROTEIN APPC"/>
    <property type="match status" value="1"/>
</dbReference>
<dbReference type="AlphaFoldDB" id="A0A6B3SLJ0"/>
<keyword evidence="4 7" id="KW-0812">Transmembrane</keyword>
<comment type="subcellular location">
    <subcellularLocation>
        <location evidence="1 7">Cell membrane</location>
        <topology evidence="1 7">Multi-pass membrane protein</topology>
    </subcellularLocation>
</comment>
<keyword evidence="10" id="KW-1185">Reference proteome</keyword>
<feature type="transmembrane region" description="Helical" evidence="7">
    <location>
        <begin position="354"/>
        <end position="378"/>
    </location>
</feature>
<feature type="transmembrane region" description="Helical" evidence="7">
    <location>
        <begin position="41"/>
        <end position="59"/>
    </location>
</feature>
<evidence type="ECO:0000256" key="6">
    <source>
        <dbReference type="ARBA" id="ARBA00023136"/>
    </source>
</evidence>
<dbReference type="Proteomes" id="UP000482155">
    <property type="component" value="Unassembled WGS sequence"/>
</dbReference>
<comment type="caution">
    <text evidence="9">The sequence shown here is derived from an EMBL/GenBank/DDBJ whole genome shotgun (WGS) entry which is preliminary data.</text>
</comment>
<keyword evidence="6 7" id="KW-0472">Membrane</keyword>
<dbReference type="Pfam" id="PF12911">
    <property type="entry name" value="OppC_N"/>
    <property type="match status" value="1"/>
</dbReference>
<feature type="transmembrane region" description="Helical" evidence="7">
    <location>
        <begin position="323"/>
        <end position="342"/>
    </location>
</feature>
<sequence>MKATTEIKSAGPAPGLPAAPVDAHVSPSLWALAWRRLKADTVAMIALVVVCFYLALLVLSMTGMIAKDWDAEVAVNYAPPTFVGPQSAEDLALATGGNAVEAPPPENPLDPLKDIIRELRGNAAASPNANVDMYGVTDPLEKEMAEIRAQLGNTTAKAADKAQTLPFGADKWGHDVIKKTIKGAETSIVVGLVAAALATVLGTIFGALSGYFGGWVDDFFNWFYSIFTSVPYLLLILAVAAVLQQKGVMTIVLILALTGWTGTYRLIRAEYLKHKSREYVWAADAIGATDWRKMFNHIFPNVSHVALVQISILVVAFIKSEVILSFLGFGVPVGVVSWGSMLNEAQNELILGKWWQLTAATVAMAVLVTAFSMFTDALRDALDPKLK</sequence>
<feature type="domain" description="ABC transmembrane type-1" evidence="8">
    <location>
        <begin position="184"/>
        <end position="375"/>
    </location>
</feature>
<evidence type="ECO:0000256" key="1">
    <source>
        <dbReference type="ARBA" id="ARBA00004651"/>
    </source>
</evidence>
<evidence type="ECO:0000313" key="10">
    <source>
        <dbReference type="Proteomes" id="UP000482155"/>
    </source>
</evidence>
<evidence type="ECO:0000256" key="7">
    <source>
        <dbReference type="RuleBase" id="RU363032"/>
    </source>
</evidence>
<dbReference type="GO" id="GO:0005886">
    <property type="term" value="C:plasma membrane"/>
    <property type="evidence" value="ECO:0007669"/>
    <property type="project" value="UniProtKB-SubCell"/>
</dbReference>
<gene>
    <name evidence="9" type="ORF">G3574_11490</name>
</gene>
<organism evidence="9 10">
    <name type="scientific">Noviherbaspirillum galbum</name>
    <dbReference type="NCBI Taxonomy" id="2709383"/>
    <lineage>
        <taxon>Bacteria</taxon>
        <taxon>Pseudomonadati</taxon>
        <taxon>Pseudomonadota</taxon>
        <taxon>Betaproteobacteria</taxon>
        <taxon>Burkholderiales</taxon>
        <taxon>Oxalobacteraceae</taxon>
        <taxon>Noviherbaspirillum</taxon>
    </lineage>
</organism>
<comment type="similarity">
    <text evidence="7">Belongs to the binding-protein-dependent transport system permease family.</text>
</comment>
<dbReference type="CDD" id="cd06261">
    <property type="entry name" value="TM_PBP2"/>
    <property type="match status" value="1"/>
</dbReference>
<name>A0A6B3SLJ0_9BURK</name>
<keyword evidence="2 7" id="KW-0813">Transport</keyword>
<dbReference type="PROSITE" id="PS50928">
    <property type="entry name" value="ABC_TM1"/>
    <property type="match status" value="1"/>
</dbReference>